<evidence type="ECO:0000313" key="2">
    <source>
        <dbReference type="EMBL" id="KAB1204113.1"/>
    </source>
</evidence>
<dbReference type="Proteomes" id="UP000516437">
    <property type="component" value="Chromosome 8"/>
</dbReference>
<comment type="caution">
    <text evidence="2">The sequence shown here is derived from an EMBL/GenBank/DDBJ whole genome shotgun (WGS) entry which is preliminary data.</text>
</comment>
<protein>
    <submittedName>
        <fullName evidence="2">Uncharacterized protein</fullName>
    </submittedName>
</protein>
<evidence type="ECO:0000313" key="3">
    <source>
        <dbReference type="Proteomes" id="UP000516437"/>
    </source>
</evidence>
<feature type="region of interest" description="Disordered" evidence="1">
    <location>
        <begin position="17"/>
        <end position="36"/>
    </location>
</feature>
<proteinExistence type="predicted"/>
<organism evidence="2 3">
    <name type="scientific">Morella rubra</name>
    <name type="common">Chinese bayberry</name>
    <dbReference type="NCBI Taxonomy" id="262757"/>
    <lineage>
        <taxon>Eukaryota</taxon>
        <taxon>Viridiplantae</taxon>
        <taxon>Streptophyta</taxon>
        <taxon>Embryophyta</taxon>
        <taxon>Tracheophyta</taxon>
        <taxon>Spermatophyta</taxon>
        <taxon>Magnoliopsida</taxon>
        <taxon>eudicotyledons</taxon>
        <taxon>Gunneridae</taxon>
        <taxon>Pentapetalae</taxon>
        <taxon>rosids</taxon>
        <taxon>fabids</taxon>
        <taxon>Fagales</taxon>
        <taxon>Myricaceae</taxon>
        <taxon>Morella</taxon>
    </lineage>
</organism>
<dbReference type="EMBL" id="RXIC02000026">
    <property type="protein sequence ID" value="KAB1204113.1"/>
    <property type="molecule type" value="Genomic_DNA"/>
</dbReference>
<gene>
    <name evidence="2" type="ORF">CJ030_MR8G001625</name>
</gene>
<keyword evidence="3" id="KW-1185">Reference proteome</keyword>
<sequence length="267" mass="29583">MASTAIIASLHMACSSNHVTKKQQPQSGSARSLGPTQSTFVVTPDFKGQKGFNVAEHHGNTAIHVDKSKEAKDNQLENGLDSEPSFPKFTDERWKNGTWDLNMFVKVGKIDWDGVIIAEDPISQKHELIAQWLVELQCWDSLMAYLVDALTGLDVVGQIWHGYRDPISQAELQGYNQAFSTLHSSSAQVICLHLLVSSCNLGMAYLVDALTGLDVVDFGMLYGQKANPRFWISKKLADEATFYDRQWQASWQSKNASTDASEQTGAK</sequence>
<accession>A0A6A1UUW1</accession>
<dbReference type="AlphaFoldDB" id="A0A6A1UUW1"/>
<evidence type="ECO:0000256" key="1">
    <source>
        <dbReference type="SAM" id="MobiDB-lite"/>
    </source>
</evidence>
<name>A0A6A1UUW1_9ROSI</name>
<feature type="region of interest" description="Disordered" evidence="1">
    <location>
        <begin position="67"/>
        <end position="88"/>
    </location>
</feature>
<dbReference type="OrthoDB" id="566010at2759"/>
<reference evidence="2 3" key="1">
    <citation type="journal article" date="2019" name="Plant Biotechnol. J.">
        <title>The red bayberry genome and genetic basis of sex determination.</title>
        <authorList>
            <person name="Jia H.M."/>
            <person name="Jia H.J."/>
            <person name="Cai Q.L."/>
            <person name="Wang Y."/>
            <person name="Zhao H.B."/>
            <person name="Yang W.F."/>
            <person name="Wang G.Y."/>
            <person name="Li Y.H."/>
            <person name="Zhan D.L."/>
            <person name="Shen Y.T."/>
            <person name="Niu Q.F."/>
            <person name="Chang L."/>
            <person name="Qiu J."/>
            <person name="Zhao L."/>
            <person name="Xie H.B."/>
            <person name="Fu W.Y."/>
            <person name="Jin J."/>
            <person name="Li X.W."/>
            <person name="Jiao Y."/>
            <person name="Zhou C.C."/>
            <person name="Tu T."/>
            <person name="Chai C.Y."/>
            <person name="Gao J.L."/>
            <person name="Fan L.J."/>
            <person name="van de Weg E."/>
            <person name="Wang J.Y."/>
            <person name="Gao Z.S."/>
        </authorList>
    </citation>
    <scope>NUCLEOTIDE SEQUENCE [LARGE SCALE GENOMIC DNA]</scope>
    <source>
        <tissue evidence="2">Leaves</tissue>
    </source>
</reference>